<dbReference type="Pfam" id="PF01121">
    <property type="entry name" value="CoaE"/>
    <property type="match status" value="2"/>
</dbReference>
<keyword evidence="5" id="KW-0418">Kinase</keyword>
<evidence type="ECO:0000256" key="3">
    <source>
        <dbReference type="SAM" id="MobiDB-lite"/>
    </source>
</evidence>
<dbReference type="NCBIfam" id="TIGR00152">
    <property type="entry name" value="dephospho-CoA kinase"/>
    <property type="match status" value="1"/>
</dbReference>
<comment type="caution">
    <text evidence="5">The sequence shown here is derived from an EMBL/GenBank/DDBJ whole genome shotgun (WGS) entry which is preliminary data.</text>
</comment>
<keyword evidence="6" id="KW-1185">Reference proteome</keyword>
<dbReference type="Proteomes" id="UP001345013">
    <property type="component" value="Unassembled WGS sequence"/>
</dbReference>
<evidence type="ECO:0000313" key="6">
    <source>
        <dbReference type="Proteomes" id="UP001345013"/>
    </source>
</evidence>
<accession>A0ABR0JXQ2</accession>
<dbReference type="Gene3D" id="3.40.50.300">
    <property type="entry name" value="P-loop containing nucleotide triphosphate hydrolases"/>
    <property type="match status" value="1"/>
</dbReference>
<feature type="region of interest" description="Disordered" evidence="3">
    <location>
        <begin position="66"/>
        <end position="91"/>
    </location>
</feature>
<feature type="compositionally biased region" description="Basic and acidic residues" evidence="3">
    <location>
        <begin position="169"/>
        <end position="183"/>
    </location>
</feature>
<evidence type="ECO:0000313" key="5">
    <source>
        <dbReference type="EMBL" id="KAK5079522.1"/>
    </source>
</evidence>
<evidence type="ECO:0000256" key="1">
    <source>
        <dbReference type="ARBA" id="ARBA00022741"/>
    </source>
</evidence>
<dbReference type="EC" id="2.7.1.24" evidence="5"/>
<dbReference type="PANTHER" id="PTHR10695">
    <property type="entry name" value="DEPHOSPHO-COA KINASE-RELATED"/>
    <property type="match status" value="1"/>
</dbReference>
<keyword evidence="4" id="KW-1133">Transmembrane helix</keyword>
<protein>
    <submittedName>
        <fullName evidence="5">Dephospho-CoA kinase cab5</fullName>
        <ecNumber evidence="5">2.7.1.24</ecNumber>
    </submittedName>
</protein>
<keyword evidence="2" id="KW-0067">ATP-binding</keyword>
<keyword evidence="1" id="KW-0547">Nucleotide-binding</keyword>
<sequence>MRLIGLTGSIATGKSTTSHLLSSPPHTLPIIDADLLARKAVEPGTWAYNRIVNSFGPTTPDLLLPPSDPACEGLDDGPSGKGRPLNRPALGRRVFGTSDEKAADRKKLNAIVHPAVRFYMLKSVLWYYIMGYWAVVLDIPLLFESGLDMFVSTVVVVAVSEPTMQMQRLRDRDPHLSEEDARNRVASQTDVREKARRAEDRNKRGKGRGFVLYNDTDKQDLKVQVDDVVRQIREDSPRWWGLVLQLCPPLMLVVAGLEVFRGWRIKTEQERERGKELPKAKL</sequence>
<feature type="region of interest" description="Disordered" evidence="3">
    <location>
        <begin position="169"/>
        <end position="203"/>
    </location>
</feature>
<proteinExistence type="inferred from homology"/>
<feature type="compositionally biased region" description="Basic and acidic residues" evidence="3">
    <location>
        <begin position="190"/>
        <end position="202"/>
    </location>
</feature>
<keyword evidence="4" id="KW-0472">Membrane</keyword>
<gene>
    <name evidence="5" type="primary">CAB5</name>
    <name evidence="5" type="ORF">LTR24_009200</name>
</gene>
<evidence type="ECO:0000256" key="2">
    <source>
        <dbReference type="ARBA" id="ARBA00022840"/>
    </source>
</evidence>
<name>A0ABR0JXQ2_9EURO</name>
<dbReference type="EMBL" id="JAVRRG010000190">
    <property type="protein sequence ID" value="KAK5079522.1"/>
    <property type="molecule type" value="Genomic_DNA"/>
</dbReference>
<dbReference type="GO" id="GO:0004140">
    <property type="term" value="F:dephospho-CoA kinase activity"/>
    <property type="evidence" value="ECO:0007669"/>
    <property type="project" value="UniProtKB-EC"/>
</dbReference>
<dbReference type="PROSITE" id="PS51219">
    <property type="entry name" value="DPCK"/>
    <property type="match status" value="1"/>
</dbReference>
<keyword evidence="4" id="KW-0812">Transmembrane</keyword>
<reference evidence="5 6" key="1">
    <citation type="submission" date="2023-08" db="EMBL/GenBank/DDBJ databases">
        <title>Black Yeasts Isolated from many extreme environments.</title>
        <authorList>
            <person name="Coleine C."/>
            <person name="Stajich J.E."/>
            <person name="Selbmann L."/>
        </authorList>
    </citation>
    <scope>NUCLEOTIDE SEQUENCE [LARGE SCALE GENOMIC DNA]</scope>
    <source>
        <strain evidence="5 6">CCFEE 5885</strain>
    </source>
</reference>
<dbReference type="CDD" id="cd02022">
    <property type="entry name" value="DPCK"/>
    <property type="match status" value="1"/>
</dbReference>
<dbReference type="InterPro" id="IPR027417">
    <property type="entry name" value="P-loop_NTPase"/>
</dbReference>
<dbReference type="PANTHER" id="PTHR10695:SF46">
    <property type="entry name" value="BIFUNCTIONAL COENZYME A SYNTHASE-RELATED"/>
    <property type="match status" value="1"/>
</dbReference>
<feature type="transmembrane region" description="Helical" evidence="4">
    <location>
        <begin position="125"/>
        <end position="143"/>
    </location>
</feature>
<organism evidence="5 6">
    <name type="scientific">Lithohypha guttulata</name>
    <dbReference type="NCBI Taxonomy" id="1690604"/>
    <lineage>
        <taxon>Eukaryota</taxon>
        <taxon>Fungi</taxon>
        <taxon>Dikarya</taxon>
        <taxon>Ascomycota</taxon>
        <taxon>Pezizomycotina</taxon>
        <taxon>Eurotiomycetes</taxon>
        <taxon>Chaetothyriomycetidae</taxon>
        <taxon>Chaetothyriales</taxon>
        <taxon>Trichomeriaceae</taxon>
        <taxon>Lithohypha</taxon>
    </lineage>
</organism>
<dbReference type="SUPFAM" id="SSF52540">
    <property type="entry name" value="P-loop containing nucleoside triphosphate hydrolases"/>
    <property type="match status" value="1"/>
</dbReference>
<keyword evidence="5" id="KW-0808">Transferase</keyword>
<evidence type="ECO:0000256" key="4">
    <source>
        <dbReference type="SAM" id="Phobius"/>
    </source>
</evidence>
<dbReference type="HAMAP" id="MF_00376">
    <property type="entry name" value="Dephospho_CoA_kinase"/>
    <property type="match status" value="1"/>
</dbReference>
<dbReference type="InterPro" id="IPR001977">
    <property type="entry name" value="Depp_CoAkinase"/>
</dbReference>